<dbReference type="InterPro" id="IPR006222">
    <property type="entry name" value="GCVT_N"/>
</dbReference>
<dbReference type="Pfam" id="PF16350">
    <property type="entry name" value="FAO_M"/>
    <property type="match status" value="1"/>
</dbReference>
<evidence type="ECO:0000259" key="4">
    <source>
        <dbReference type="Pfam" id="PF08669"/>
    </source>
</evidence>
<name>A0A1H0RYW8_9BACT</name>
<dbReference type="InterPro" id="IPR006076">
    <property type="entry name" value="FAD-dep_OxRdtase"/>
</dbReference>
<dbReference type="PROSITE" id="PS51257">
    <property type="entry name" value="PROKAR_LIPOPROTEIN"/>
    <property type="match status" value="1"/>
</dbReference>
<dbReference type="SUPFAM" id="SSF101790">
    <property type="entry name" value="Aminomethyltransferase beta-barrel domain"/>
    <property type="match status" value="1"/>
</dbReference>
<proteinExistence type="inferred from homology"/>
<dbReference type="InterPro" id="IPR036188">
    <property type="entry name" value="FAD/NAD-bd_sf"/>
</dbReference>
<comment type="similarity">
    <text evidence="1">Belongs to the GcvT family.</text>
</comment>
<dbReference type="Pfam" id="PF01266">
    <property type="entry name" value="DAO"/>
    <property type="match status" value="1"/>
</dbReference>
<dbReference type="Pfam" id="PF08669">
    <property type="entry name" value="GCV_T_C"/>
    <property type="match status" value="1"/>
</dbReference>
<keyword evidence="7" id="KW-1185">Reference proteome</keyword>
<dbReference type="PANTHER" id="PTHR43757:SF15">
    <property type="entry name" value="PYRUVATE DEHYDROGENASE PHOSPHATASE REGULATORY SUBUNIT, MITOCHONDRIAL-LIKE"/>
    <property type="match status" value="1"/>
</dbReference>
<gene>
    <name evidence="6" type="ORF">SAMN05660330_02482</name>
</gene>
<feature type="domain" description="FAD dependent oxidoreductase" evidence="2">
    <location>
        <begin position="11"/>
        <end position="365"/>
    </location>
</feature>
<dbReference type="EMBL" id="FNJI01000016">
    <property type="protein sequence ID" value="SDP34519.1"/>
    <property type="molecule type" value="Genomic_DNA"/>
</dbReference>
<evidence type="ECO:0000313" key="6">
    <source>
        <dbReference type="EMBL" id="SDP34519.1"/>
    </source>
</evidence>
<feature type="domain" description="GCVT N-terminal" evidence="3">
    <location>
        <begin position="427"/>
        <end position="704"/>
    </location>
</feature>
<evidence type="ECO:0000256" key="1">
    <source>
        <dbReference type="ARBA" id="ARBA00008609"/>
    </source>
</evidence>
<protein>
    <submittedName>
        <fullName evidence="6">4-methylaminobutanoate oxidase (Formaldehyde-forming)</fullName>
    </submittedName>
</protein>
<dbReference type="Pfam" id="PF01571">
    <property type="entry name" value="GCV_T"/>
    <property type="match status" value="1"/>
</dbReference>
<dbReference type="SUPFAM" id="SSF54373">
    <property type="entry name" value="FAD-linked reductases, C-terminal domain"/>
    <property type="match status" value="1"/>
</dbReference>
<dbReference type="Gene3D" id="2.40.30.110">
    <property type="entry name" value="Aminomethyltransferase beta-barrel domains"/>
    <property type="match status" value="1"/>
</dbReference>
<dbReference type="Gene3D" id="3.50.50.60">
    <property type="entry name" value="FAD/NAD(P)-binding domain"/>
    <property type="match status" value="1"/>
</dbReference>
<feature type="domain" description="Aminomethyltransferase C-terminal" evidence="4">
    <location>
        <begin position="724"/>
        <end position="808"/>
    </location>
</feature>
<dbReference type="RefSeq" id="WP_092223262.1">
    <property type="nucleotide sequence ID" value="NZ_FNJI01000016.1"/>
</dbReference>
<sequence>MRGELPSHAQVVIIGGGIVGCSTAYHLVELGWKDVVLLERKRISSGTSWAAAGLLGQLWSTSPLTRLAKYGADLYAGLEAKTGQPTGYKRHGSIRVARTQARRSEYMRALGMARAFGIRMEEISLEEARRLFPVMETKDLTGAWFQPDDGVTNPEDTTQALAKGARMGGGTIIENVKVLDIDVRNGAVTGVKTDRGEIRCEYVVNCAGMWSRKIGKMVGVPIPLVAAEHMHMTTEPMEGVYKEMPYLRDMDGYIYIKEEMGGLLMGGFEPMAKTWGVRNIPDDFEYTRLEEDWDQMELFIENTIIRVPAFAEAGVTSLTTVPESFTPDTSYLLGEAPGVRNFFVACGMNSVGITSAGGAGMALATWMVNGYPEEDLWPVDVRRYHPWQNNLKYIEERVHVESVGNLYSDHFPYKQPSSSRNVLKTPIHDRLKKMGACFGVVSGWERANWFAPEGVEPKYEYSWGRQNWFGYSAQEHMNIRENVGVYDLTSMGKFLMQGKDAEKVLQMICANNVAVPAGRVVYTQLLNERGGIEADLTVTRMDEEKFFIVTAGATTTRDFDWIKKHIPEDAHAVLTDVTWSYVMLGVMGPRARDLLNKITDADLSNEAFPFATAREIYAGYATAFAIRMSFVGELGWELYIPTPFAQGVFDELMAAGEEFGVKLCGLHAVDSLRLEKGYRHWGSDITPDDTPFEAGLGFAVKLDKAEEFIGKSALVRQKEEGIRKKLVIFTIDDPDPLIYHDEPVYRNGEIVGENTHGSYAHVSGHSIGMVYLGKEDGITDDWIMEGSYEIEVENKRYPITIHLKAPYDPEGKSIKA</sequence>
<dbReference type="Gene3D" id="3.30.9.10">
    <property type="entry name" value="D-Amino Acid Oxidase, subunit A, domain 2"/>
    <property type="match status" value="1"/>
</dbReference>
<dbReference type="AlphaFoldDB" id="A0A1H0RYW8"/>
<dbReference type="InterPro" id="IPR027266">
    <property type="entry name" value="TrmE/GcvT-like"/>
</dbReference>
<dbReference type="OrthoDB" id="9806257at2"/>
<dbReference type="InterPro" id="IPR013977">
    <property type="entry name" value="GcvT_C"/>
</dbReference>
<organism evidence="6 7">
    <name type="scientific">Desulforhopalus singaporensis</name>
    <dbReference type="NCBI Taxonomy" id="91360"/>
    <lineage>
        <taxon>Bacteria</taxon>
        <taxon>Pseudomonadati</taxon>
        <taxon>Thermodesulfobacteriota</taxon>
        <taxon>Desulfobulbia</taxon>
        <taxon>Desulfobulbales</taxon>
        <taxon>Desulfocapsaceae</taxon>
        <taxon>Desulforhopalus</taxon>
    </lineage>
</organism>
<dbReference type="Gene3D" id="3.30.70.1400">
    <property type="entry name" value="Aminomethyltransferase beta-barrel domains"/>
    <property type="match status" value="1"/>
</dbReference>
<dbReference type="InterPro" id="IPR028896">
    <property type="entry name" value="GcvT/YgfZ/DmdA"/>
</dbReference>
<evidence type="ECO:0000259" key="2">
    <source>
        <dbReference type="Pfam" id="PF01266"/>
    </source>
</evidence>
<dbReference type="InterPro" id="IPR029043">
    <property type="entry name" value="GcvT/YgfZ_C"/>
</dbReference>
<dbReference type="Proteomes" id="UP000199073">
    <property type="component" value="Unassembled WGS sequence"/>
</dbReference>
<dbReference type="InterPro" id="IPR032503">
    <property type="entry name" value="FAO_M"/>
</dbReference>
<evidence type="ECO:0000259" key="3">
    <source>
        <dbReference type="Pfam" id="PF01571"/>
    </source>
</evidence>
<dbReference type="PANTHER" id="PTHR43757">
    <property type="entry name" value="AMINOMETHYLTRANSFERASE"/>
    <property type="match status" value="1"/>
</dbReference>
<dbReference type="SUPFAM" id="SSF51905">
    <property type="entry name" value="FAD/NAD(P)-binding domain"/>
    <property type="match status" value="1"/>
</dbReference>
<dbReference type="SUPFAM" id="SSF103025">
    <property type="entry name" value="Folate-binding domain"/>
    <property type="match status" value="1"/>
</dbReference>
<feature type="domain" description="FAD dependent oxidoreductase central" evidence="5">
    <location>
        <begin position="369"/>
        <end position="422"/>
    </location>
</feature>
<accession>A0A1H0RYW8</accession>
<dbReference type="STRING" id="91360.SAMN05660330_02482"/>
<reference evidence="6 7" key="1">
    <citation type="submission" date="2016-10" db="EMBL/GenBank/DDBJ databases">
        <authorList>
            <person name="de Groot N.N."/>
        </authorList>
    </citation>
    <scope>NUCLEOTIDE SEQUENCE [LARGE SCALE GENOMIC DNA]</scope>
    <source>
        <strain evidence="6 7">DSM 12130</strain>
    </source>
</reference>
<dbReference type="Gene3D" id="3.30.1360.120">
    <property type="entry name" value="Probable tRNA modification gtpase trme, domain 1"/>
    <property type="match status" value="1"/>
</dbReference>
<evidence type="ECO:0000313" key="7">
    <source>
        <dbReference type="Proteomes" id="UP000199073"/>
    </source>
</evidence>
<evidence type="ECO:0000259" key="5">
    <source>
        <dbReference type="Pfam" id="PF16350"/>
    </source>
</evidence>